<gene>
    <name evidence="2" type="ORF">AB6713_10440</name>
</gene>
<accession>A0ABV4HQM7</accession>
<comment type="caution">
    <text evidence="2">The sequence shown here is derived from an EMBL/GenBank/DDBJ whole genome shotgun (WGS) entry which is preliminary data.</text>
</comment>
<reference evidence="2 3" key="1">
    <citation type="submission" date="2024-07" db="EMBL/GenBank/DDBJ databases">
        <title>Luteimonas salilacus sp. nov., isolated from the shore soil of Salt Lake in Tibet of China.</title>
        <authorList>
            <person name="Zhang X."/>
            <person name="Li A."/>
        </authorList>
    </citation>
    <scope>NUCLEOTIDE SEQUENCE [LARGE SCALE GENOMIC DNA]</scope>
    <source>
        <strain evidence="2 3">B3-2-R+30</strain>
    </source>
</reference>
<dbReference type="Proteomes" id="UP001566331">
    <property type="component" value="Unassembled WGS sequence"/>
</dbReference>
<feature type="chain" id="PRO_5046987285" evidence="1">
    <location>
        <begin position="23"/>
        <end position="289"/>
    </location>
</feature>
<feature type="signal peptide" evidence="1">
    <location>
        <begin position="1"/>
        <end position="22"/>
    </location>
</feature>
<protein>
    <submittedName>
        <fullName evidence="2">Uncharacterized protein</fullName>
    </submittedName>
</protein>
<sequence length="289" mass="30646">MKSCLKLAALAAAAAFCLPAQAQTPQDPLHFSGTDRNWFNPRNWSAGRVPTAADDVVLDRHDRVVIDPASGDAWVRIRDLDVRGNARLTTLPGTVLQLRDEVIGDDGQIVYRASGTIGEHLIAAPAVAGAGMAKPGFGNGGIKLNPTPKSKRDLILKSSFPVQFGLGGLQPASLHFDAGGTRLAAGPGHYATITTETAILAGDLRLSLHYGFRPMAGDRFTIIDISRRSLGRFDAFPEGSPVGCTADRIGLYISYVGGDGNDVELSARRTDPVTCLLLPAIQHIRETAG</sequence>
<organism evidence="2 3">
    <name type="scientific">Luteimonas salinilitoris</name>
    <dbReference type="NCBI Taxonomy" id="3237697"/>
    <lineage>
        <taxon>Bacteria</taxon>
        <taxon>Pseudomonadati</taxon>
        <taxon>Pseudomonadota</taxon>
        <taxon>Gammaproteobacteria</taxon>
        <taxon>Lysobacterales</taxon>
        <taxon>Lysobacteraceae</taxon>
        <taxon>Luteimonas</taxon>
    </lineage>
</organism>
<evidence type="ECO:0000256" key="1">
    <source>
        <dbReference type="SAM" id="SignalP"/>
    </source>
</evidence>
<keyword evidence="3" id="KW-1185">Reference proteome</keyword>
<dbReference type="EMBL" id="JBFWIC010000012">
    <property type="protein sequence ID" value="MEZ0475030.1"/>
    <property type="molecule type" value="Genomic_DNA"/>
</dbReference>
<keyword evidence="1" id="KW-0732">Signal</keyword>
<proteinExistence type="predicted"/>
<evidence type="ECO:0000313" key="2">
    <source>
        <dbReference type="EMBL" id="MEZ0475030.1"/>
    </source>
</evidence>
<name>A0ABV4HQM7_9GAMM</name>
<evidence type="ECO:0000313" key="3">
    <source>
        <dbReference type="Proteomes" id="UP001566331"/>
    </source>
</evidence>
<dbReference type="RefSeq" id="WP_370564912.1">
    <property type="nucleotide sequence ID" value="NZ_JBFWIB010000011.1"/>
</dbReference>